<dbReference type="PANTHER" id="PTHR10127:SF850">
    <property type="entry name" value="METALLOENDOPEPTIDASE"/>
    <property type="match status" value="1"/>
</dbReference>
<evidence type="ECO:0000256" key="2">
    <source>
        <dbReference type="ARBA" id="ARBA00022670"/>
    </source>
</evidence>
<dbReference type="InterPro" id="IPR001506">
    <property type="entry name" value="Peptidase_M12A"/>
</dbReference>
<keyword evidence="11" id="KW-1185">Reference proteome</keyword>
<evidence type="ECO:0000256" key="8">
    <source>
        <dbReference type="PROSITE-ProRule" id="PRU01211"/>
    </source>
</evidence>
<dbReference type="PRINTS" id="PR00480">
    <property type="entry name" value="ASTACIN"/>
</dbReference>
<keyword evidence="2 9" id="KW-0645">Protease</keyword>
<name>A0A0K0F4E3_STRVS</name>
<dbReference type="GO" id="GO:0004222">
    <property type="term" value="F:metalloendopeptidase activity"/>
    <property type="evidence" value="ECO:0007669"/>
    <property type="project" value="UniProtKB-UniRule"/>
</dbReference>
<dbReference type="SUPFAM" id="SSF55486">
    <property type="entry name" value="Metalloproteases ('zincins'), catalytic domain"/>
    <property type="match status" value="1"/>
</dbReference>
<dbReference type="EC" id="3.4.24.-" evidence="9"/>
<proteinExistence type="predicted"/>
<evidence type="ECO:0000313" key="11">
    <source>
        <dbReference type="Proteomes" id="UP000035680"/>
    </source>
</evidence>
<evidence type="ECO:0000256" key="6">
    <source>
        <dbReference type="ARBA" id="ARBA00023049"/>
    </source>
</evidence>
<dbReference type="GO" id="GO:0046872">
    <property type="term" value="F:metal ion binding"/>
    <property type="evidence" value="ECO:0007669"/>
    <property type="project" value="UniProtKB-KW"/>
</dbReference>
<evidence type="ECO:0000256" key="7">
    <source>
        <dbReference type="ARBA" id="ARBA00023157"/>
    </source>
</evidence>
<dbReference type="InterPro" id="IPR035914">
    <property type="entry name" value="Sperma_CUB_dom_sf"/>
</dbReference>
<keyword evidence="5 9" id="KW-0862">Zinc</keyword>
<organism evidence="11 12">
    <name type="scientific">Strongyloides venezuelensis</name>
    <name type="common">Threadworm</name>
    <dbReference type="NCBI Taxonomy" id="75913"/>
    <lineage>
        <taxon>Eukaryota</taxon>
        <taxon>Metazoa</taxon>
        <taxon>Ecdysozoa</taxon>
        <taxon>Nematoda</taxon>
        <taxon>Chromadorea</taxon>
        <taxon>Rhabditida</taxon>
        <taxon>Tylenchina</taxon>
        <taxon>Panagrolaimomorpha</taxon>
        <taxon>Strongyloidoidea</taxon>
        <taxon>Strongyloididae</taxon>
        <taxon>Strongyloides</taxon>
    </lineage>
</organism>
<keyword evidence="3 9" id="KW-0479">Metal-binding</keyword>
<reference evidence="11" key="1">
    <citation type="submission" date="2014-07" db="EMBL/GenBank/DDBJ databases">
        <authorList>
            <person name="Martin A.A"/>
            <person name="De Silva N."/>
        </authorList>
    </citation>
    <scope>NUCLEOTIDE SEQUENCE</scope>
</reference>
<dbReference type="Gene3D" id="3.40.390.10">
    <property type="entry name" value="Collagenase (Catalytic Domain)"/>
    <property type="match status" value="1"/>
</dbReference>
<dbReference type="Pfam" id="PF01400">
    <property type="entry name" value="Astacin"/>
    <property type="match status" value="1"/>
</dbReference>
<accession>A0A0K0F4E3</accession>
<comment type="caution">
    <text evidence="8">Lacks conserved residue(s) required for the propagation of feature annotation.</text>
</comment>
<keyword evidence="1" id="KW-0245">EGF-like domain</keyword>
<evidence type="ECO:0000256" key="1">
    <source>
        <dbReference type="ARBA" id="ARBA00022536"/>
    </source>
</evidence>
<dbReference type="Proteomes" id="UP000035680">
    <property type="component" value="Unassembled WGS sequence"/>
</dbReference>
<dbReference type="Gene3D" id="2.60.120.290">
    <property type="entry name" value="Spermadhesin, CUB domain"/>
    <property type="match status" value="1"/>
</dbReference>
<feature type="domain" description="Peptidase M12A" evidence="10">
    <location>
        <begin position="1"/>
        <end position="137"/>
    </location>
</feature>
<dbReference type="InterPro" id="IPR024079">
    <property type="entry name" value="MetalloPept_cat_dom_sf"/>
</dbReference>
<dbReference type="InterPro" id="IPR000859">
    <property type="entry name" value="CUB_dom"/>
</dbReference>
<evidence type="ECO:0000256" key="4">
    <source>
        <dbReference type="ARBA" id="ARBA00022801"/>
    </source>
</evidence>
<dbReference type="PROSITE" id="PS51864">
    <property type="entry name" value="ASTACIN"/>
    <property type="match status" value="1"/>
</dbReference>
<evidence type="ECO:0000313" key="12">
    <source>
        <dbReference type="WBParaSite" id="SVE_0367900.1"/>
    </source>
</evidence>
<dbReference type="GO" id="GO:0006508">
    <property type="term" value="P:proteolysis"/>
    <property type="evidence" value="ECO:0007669"/>
    <property type="project" value="UniProtKB-KW"/>
</dbReference>
<comment type="cofactor">
    <cofactor evidence="9">
        <name>Zn(2+)</name>
        <dbReference type="ChEBI" id="CHEBI:29105"/>
    </cofactor>
    <text evidence="9">Binds 1 zinc ion per subunit.</text>
</comment>
<keyword evidence="4 9" id="KW-0378">Hydrolase</keyword>
<evidence type="ECO:0000259" key="10">
    <source>
        <dbReference type="PROSITE" id="PS51864"/>
    </source>
</evidence>
<evidence type="ECO:0000256" key="3">
    <source>
        <dbReference type="ARBA" id="ARBA00022723"/>
    </source>
</evidence>
<dbReference type="Pfam" id="PF00431">
    <property type="entry name" value="CUB"/>
    <property type="match status" value="1"/>
</dbReference>
<keyword evidence="6 9" id="KW-0482">Metalloprotease</keyword>
<dbReference type="AlphaFoldDB" id="A0A0K0F4E3"/>
<evidence type="ECO:0000256" key="9">
    <source>
        <dbReference type="RuleBase" id="RU361183"/>
    </source>
</evidence>
<evidence type="ECO:0000256" key="5">
    <source>
        <dbReference type="ARBA" id="ARBA00022833"/>
    </source>
</evidence>
<reference evidence="12" key="2">
    <citation type="submission" date="2015-08" db="UniProtKB">
        <authorList>
            <consortium name="WormBaseParasite"/>
        </authorList>
    </citation>
    <scope>IDENTIFICATION</scope>
</reference>
<sequence length="289" mass="33768">MKYSKVVLSTNSKKPTDVYLKKSVLNNTRQLSYYVGLALGLTPEIQRRDRDKNVKILWKNIHRSFKKYYKKKKLSDKFSANTGFDFSSVMLISPYYGSKNKRRTYMSKLYPFYEKILNQFKFFSHNDLKRINYLYCNDHCGKKYKCGHGGYHEQSCYICKCPYRLMGEKCTNMYPNLGNCSIGRNLWASRSKKKLLIENFAGVCYFSIKSKKGKKIKITILELKLSKVNLCAHDIELEIKYTRDKGAVGLKLCDNYKNIKIPTQSNEIFVTFGDSKSNNKLSILYQEVI</sequence>
<protein>
    <recommendedName>
        <fullName evidence="9">Metalloendopeptidase</fullName>
        <ecNumber evidence="9">3.4.24.-</ecNumber>
    </recommendedName>
</protein>
<dbReference type="WBParaSite" id="SVE_0367900.1">
    <property type="protein sequence ID" value="SVE_0367900.1"/>
    <property type="gene ID" value="SVE_0367900"/>
</dbReference>
<dbReference type="PANTHER" id="PTHR10127">
    <property type="entry name" value="DISCOIDIN, CUB, EGF, LAMININ , AND ZINC METALLOPROTEASE DOMAIN CONTAINING"/>
    <property type="match status" value="1"/>
</dbReference>
<keyword evidence="7" id="KW-1015">Disulfide bond</keyword>